<dbReference type="AlphaFoldDB" id="A0A227FPK3"/>
<feature type="non-terminal residue" evidence="2">
    <location>
        <position position="1"/>
    </location>
</feature>
<comment type="caution">
    <text evidence="2">The sequence shown here is derived from an EMBL/GenBank/DDBJ whole genome shotgun (WGS) entry which is preliminary data.</text>
</comment>
<dbReference type="Gene3D" id="1.10.287.470">
    <property type="entry name" value="Helix hairpin bin"/>
    <property type="match status" value="1"/>
</dbReference>
<evidence type="ECO:0000313" key="3">
    <source>
        <dbReference type="Proteomes" id="UP000214596"/>
    </source>
</evidence>
<protein>
    <submittedName>
        <fullName evidence="2">Efflux transporter periplasmic adaptor subunit</fullName>
    </submittedName>
</protein>
<evidence type="ECO:0000313" key="2">
    <source>
        <dbReference type="EMBL" id="OXD83119.1"/>
    </source>
</evidence>
<dbReference type="GO" id="GO:0046677">
    <property type="term" value="P:response to antibiotic"/>
    <property type="evidence" value="ECO:0007669"/>
    <property type="project" value="TreeGrafter"/>
</dbReference>
<proteinExistence type="predicted"/>
<dbReference type="GO" id="GO:0015721">
    <property type="term" value="P:bile acid and bile salt transport"/>
    <property type="evidence" value="ECO:0007669"/>
    <property type="project" value="TreeGrafter"/>
</dbReference>
<dbReference type="PANTHER" id="PTHR30158:SF3">
    <property type="entry name" value="MULTIDRUG EFFLUX PUMP SUBUNIT ACRA-RELATED"/>
    <property type="match status" value="1"/>
</dbReference>
<evidence type="ECO:0000259" key="1">
    <source>
        <dbReference type="Pfam" id="PF25876"/>
    </source>
</evidence>
<name>A0A227FPK3_VIBPH</name>
<feature type="non-terminal residue" evidence="2">
    <location>
        <position position="69"/>
    </location>
</feature>
<sequence>KSISEQQYDDAIAAHAAAIASVEEAKATLVSARLDLEFSSVRAPFSGRVGFSNFRVGDRISKIQLVPLV</sequence>
<dbReference type="PANTHER" id="PTHR30158">
    <property type="entry name" value="ACRA/E-RELATED COMPONENT OF DRUG EFFLUX TRANSPORTER"/>
    <property type="match status" value="1"/>
</dbReference>
<dbReference type="Proteomes" id="UP000214596">
    <property type="component" value="Unassembled WGS sequence"/>
</dbReference>
<dbReference type="InterPro" id="IPR058624">
    <property type="entry name" value="MdtA-like_HH"/>
</dbReference>
<dbReference type="GO" id="GO:0005886">
    <property type="term" value="C:plasma membrane"/>
    <property type="evidence" value="ECO:0007669"/>
    <property type="project" value="TreeGrafter"/>
</dbReference>
<accession>A0A227FPK3</accession>
<feature type="domain" description="Multidrug resistance protein MdtA-like alpha-helical hairpin" evidence="1">
    <location>
        <begin position="2"/>
        <end position="39"/>
    </location>
</feature>
<reference evidence="2 3" key="1">
    <citation type="journal article" date="2017" name="Appl. Environ. Microbiol.">
        <title>Parallel evolution of two clades of a major Atlantic endemic Vibrio parahaemolyticus pathogen lineage by independent acquisition of related pathogenicity islands.</title>
        <authorList>
            <person name="Xu F."/>
            <person name="Gonzalez-Escalona N."/>
            <person name="Drees K.P."/>
            <person name="Sebra R.P."/>
            <person name="Cooper V.S."/>
            <person name="Jones S.H."/>
            <person name="Whistler C.A."/>
        </authorList>
    </citation>
    <scope>NUCLEOTIDE SEQUENCE [LARGE SCALE GENOMIC DNA]</scope>
    <source>
        <strain evidence="2 3">MAVP-3</strain>
    </source>
</reference>
<gene>
    <name evidence="2" type="ORF">CA163_40775</name>
</gene>
<dbReference type="Pfam" id="PF25876">
    <property type="entry name" value="HH_MFP_RND"/>
    <property type="match status" value="1"/>
</dbReference>
<organism evidence="2 3">
    <name type="scientific">Vibrio parahaemolyticus</name>
    <dbReference type="NCBI Taxonomy" id="670"/>
    <lineage>
        <taxon>Bacteria</taxon>
        <taxon>Pseudomonadati</taxon>
        <taxon>Pseudomonadota</taxon>
        <taxon>Gammaproteobacteria</taxon>
        <taxon>Vibrionales</taxon>
        <taxon>Vibrionaceae</taxon>
        <taxon>Vibrio</taxon>
    </lineage>
</organism>
<dbReference type="EMBL" id="NIXT01005866">
    <property type="protein sequence ID" value="OXD83119.1"/>
    <property type="molecule type" value="Genomic_DNA"/>
</dbReference>
<dbReference type="Gene3D" id="2.40.50.100">
    <property type="match status" value="1"/>
</dbReference>
<dbReference type="SUPFAM" id="SSF111369">
    <property type="entry name" value="HlyD-like secretion proteins"/>
    <property type="match status" value="1"/>
</dbReference>